<evidence type="ECO:0000256" key="4">
    <source>
        <dbReference type="ARBA" id="ARBA00022692"/>
    </source>
</evidence>
<keyword evidence="4 10" id="KW-0812">Transmembrane</keyword>
<comment type="similarity">
    <text evidence="10 11">Belongs to the TonB-dependent receptor family.</text>
</comment>
<dbReference type="GO" id="GO:0015344">
    <property type="term" value="F:siderophore uptake transmembrane transporter activity"/>
    <property type="evidence" value="ECO:0007669"/>
    <property type="project" value="TreeGrafter"/>
</dbReference>
<keyword evidence="3 10" id="KW-1134">Transmembrane beta strand</keyword>
<dbReference type="GO" id="GO:0009279">
    <property type="term" value="C:cell outer membrane"/>
    <property type="evidence" value="ECO:0007669"/>
    <property type="project" value="UniProtKB-SubCell"/>
</dbReference>
<organism evidence="14 15">
    <name type="scientific">Rudanella paleaurantiibacter</name>
    <dbReference type="NCBI Taxonomy" id="2614655"/>
    <lineage>
        <taxon>Bacteria</taxon>
        <taxon>Pseudomonadati</taxon>
        <taxon>Bacteroidota</taxon>
        <taxon>Cytophagia</taxon>
        <taxon>Cytophagales</taxon>
        <taxon>Cytophagaceae</taxon>
        <taxon>Rudanella</taxon>
    </lineage>
</organism>
<keyword evidence="7 10" id="KW-0472">Membrane</keyword>
<evidence type="ECO:0000256" key="10">
    <source>
        <dbReference type="PROSITE-ProRule" id="PRU01360"/>
    </source>
</evidence>
<dbReference type="InterPro" id="IPR039426">
    <property type="entry name" value="TonB-dep_rcpt-like"/>
</dbReference>
<evidence type="ECO:0000256" key="8">
    <source>
        <dbReference type="ARBA" id="ARBA00023170"/>
    </source>
</evidence>
<dbReference type="PANTHER" id="PTHR30069:SF29">
    <property type="entry name" value="HEMOGLOBIN AND HEMOGLOBIN-HAPTOGLOBIN-BINDING PROTEIN 1-RELATED"/>
    <property type="match status" value="1"/>
</dbReference>
<keyword evidence="9 10" id="KW-0998">Cell outer membrane</keyword>
<dbReference type="AlphaFoldDB" id="A0A7J5U2V6"/>
<keyword evidence="6 11" id="KW-0798">TonB box</keyword>
<evidence type="ECO:0000256" key="9">
    <source>
        <dbReference type="ARBA" id="ARBA00023237"/>
    </source>
</evidence>
<dbReference type="Pfam" id="PF00593">
    <property type="entry name" value="TonB_dep_Rec_b-barrel"/>
    <property type="match status" value="1"/>
</dbReference>
<evidence type="ECO:0000313" key="14">
    <source>
        <dbReference type="EMBL" id="KAB7732030.1"/>
    </source>
</evidence>
<dbReference type="InterPro" id="IPR036942">
    <property type="entry name" value="Beta-barrel_TonB_sf"/>
</dbReference>
<dbReference type="Gene3D" id="2.170.130.10">
    <property type="entry name" value="TonB-dependent receptor, plug domain"/>
    <property type="match status" value="1"/>
</dbReference>
<sequence>MQKQCVGRLWLAHLVFGSVSVFGQQEPVSLSMVTVRASAPERFLAGQKLERVDSAALQQFRFQNLSDLLAFQTPLVFKNYGGGQISTVSFRGTSPNHTAVLWNGVNVNQPMTGQTDFSGLPALGFDQVSVQYGSGGSAVGSDAVGGSLLLRSLPTYAQQGVRASVGYGEASFQNRQMQASVQFAGRPTPAGQLAGKTTLYNHQFNNRYPYRERGYYFMEPSNAWQRGLMQDFFWRNRRNGQWSLNAWLTDYAVTVAPADTLGRERTRTQGYRLLASYEADRWTVRAGWLRDVLDYAKADFSKPSHSLTDRLLTRLERELVGSWGGESLWQVRVGAEVVHYRTRVDGYGGQLITENRADVYALARYQTGRLTASANFRQGFVMGFNPPPTPSLGIDYTLVQRDRSRLNARASVGRSYRVPTLNERYWKNLGNPDLRPEHGLNAEVGLSARIQPTASWLVTVDGTAYRNRIDDWTYWNPDRGYRVENLQQVLARGLELATTATYTQKHWRVGGRLSYGLTRSSQLRAYDVYAQNIVGKQLPYVPVHTTSAMAYTQYRQWRVTLLTQLQSRRYSTFDNTQYLPGIVLTDLMASAPVRLGGLRLQVQGQVNNLFDALILNVKQNAMPGRNYALNVILTTP</sequence>
<comment type="caution">
    <text evidence="14">The sequence shown here is derived from an EMBL/GenBank/DDBJ whole genome shotgun (WGS) entry which is preliminary data.</text>
</comment>
<keyword evidence="15" id="KW-1185">Reference proteome</keyword>
<dbReference type="PROSITE" id="PS52016">
    <property type="entry name" value="TONB_DEPENDENT_REC_3"/>
    <property type="match status" value="1"/>
</dbReference>
<dbReference type="Proteomes" id="UP000488299">
    <property type="component" value="Unassembled WGS sequence"/>
</dbReference>
<dbReference type="PANTHER" id="PTHR30069">
    <property type="entry name" value="TONB-DEPENDENT OUTER MEMBRANE RECEPTOR"/>
    <property type="match status" value="1"/>
</dbReference>
<evidence type="ECO:0000256" key="11">
    <source>
        <dbReference type="RuleBase" id="RU003357"/>
    </source>
</evidence>
<dbReference type="Pfam" id="PF07715">
    <property type="entry name" value="Plug"/>
    <property type="match status" value="1"/>
</dbReference>
<evidence type="ECO:0000313" key="15">
    <source>
        <dbReference type="Proteomes" id="UP000488299"/>
    </source>
</evidence>
<evidence type="ECO:0000256" key="1">
    <source>
        <dbReference type="ARBA" id="ARBA00004571"/>
    </source>
</evidence>
<evidence type="ECO:0000259" key="12">
    <source>
        <dbReference type="Pfam" id="PF00593"/>
    </source>
</evidence>
<dbReference type="GO" id="GO:0044718">
    <property type="term" value="P:siderophore transmembrane transport"/>
    <property type="evidence" value="ECO:0007669"/>
    <property type="project" value="TreeGrafter"/>
</dbReference>
<dbReference type="RefSeq" id="WP_152123605.1">
    <property type="nucleotide sequence ID" value="NZ_WELI01000002.1"/>
</dbReference>
<reference evidence="14 15" key="1">
    <citation type="submission" date="2019-10" db="EMBL/GenBank/DDBJ databases">
        <title>Rudanella paleaurantiibacter sp. nov., isolated from sludge.</title>
        <authorList>
            <person name="Xu S.Q."/>
        </authorList>
    </citation>
    <scope>NUCLEOTIDE SEQUENCE [LARGE SCALE GENOMIC DNA]</scope>
    <source>
        <strain evidence="14 15">HX-22-17</strain>
    </source>
</reference>
<evidence type="ECO:0000256" key="3">
    <source>
        <dbReference type="ARBA" id="ARBA00022452"/>
    </source>
</evidence>
<keyword evidence="8 14" id="KW-0675">Receptor</keyword>
<dbReference type="InterPro" id="IPR012910">
    <property type="entry name" value="Plug_dom"/>
</dbReference>
<accession>A0A7J5U2V6</accession>
<keyword evidence="5" id="KW-0732">Signal</keyword>
<evidence type="ECO:0000256" key="5">
    <source>
        <dbReference type="ARBA" id="ARBA00022729"/>
    </source>
</evidence>
<comment type="subcellular location">
    <subcellularLocation>
        <location evidence="1 10">Cell outer membrane</location>
        <topology evidence="1 10">Multi-pass membrane protein</topology>
    </subcellularLocation>
</comment>
<keyword evidence="2 10" id="KW-0813">Transport</keyword>
<proteinExistence type="inferred from homology"/>
<evidence type="ECO:0000256" key="6">
    <source>
        <dbReference type="ARBA" id="ARBA00023077"/>
    </source>
</evidence>
<evidence type="ECO:0000256" key="7">
    <source>
        <dbReference type="ARBA" id="ARBA00023136"/>
    </source>
</evidence>
<dbReference type="InterPro" id="IPR037066">
    <property type="entry name" value="Plug_dom_sf"/>
</dbReference>
<dbReference type="Gene3D" id="2.40.170.20">
    <property type="entry name" value="TonB-dependent receptor, beta-barrel domain"/>
    <property type="match status" value="1"/>
</dbReference>
<dbReference type="SUPFAM" id="SSF56935">
    <property type="entry name" value="Porins"/>
    <property type="match status" value="1"/>
</dbReference>
<gene>
    <name evidence="14" type="ORF">F5984_07385</name>
</gene>
<evidence type="ECO:0000256" key="2">
    <source>
        <dbReference type="ARBA" id="ARBA00022448"/>
    </source>
</evidence>
<name>A0A7J5U2V6_9BACT</name>
<protein>
    <submittedName>
        <fullName evidence="14">TonB-dependent receptor plug domain-containing protein</fullName>
    </submittedName>
</protein>
<feature type="domain" description="TonB-dependent receptor plug" evidence="13">
    <location>
        <begin position="50"/>
        <end position="146"/>
    </location>
</feature>
<dbReference type="InterPro" id="IPR000531">
    <property type="entry name" value="Beta-barrel_TonB"/>
</dbReference>
<feature type="domain" description="TonB-dependent receptor-like beta-barrel" evidence="12">
    <location>
        <begin position="207"/>
        <end position="609"/>
    </location>
</feature>
<evidence type="ECO:0000259" key="13">
    <source>
        <dbReference type="Pfam" id="PF07715"/>
    </source>
</evidence>
<dbReference type="EMBL" id="WELI01000002">
    <property type="protein sequence ID" value="KAB7732030.1"/>
    <property type="molecule type" value="Genomic_DNA"/>
</dbReference>